<evidence type="ECO:0000256" key="4">
    <source>
        <dbReference type="ARBA" id="ARBA00022729"/>
    </source>
</evidence>
<keyword evidence="5" id="KW-0677">Repeat</keyword>
<name>T1JQ75_TETUR</name>
<reference evidence="12" key="2">
    <citation type="submission" date="2015-06" db="UniProtKB">
        <authorList>
            <consortium name="EnsemblMetazoa"/>
        </authorList>
    </citation>
    <scope>IDENTIFICATION</scope>
</reference>
<feature type="disulfide bond" evidence="8">
    <location>
        <begin position="270"/>
        <end position="279"/>
    </location>
</feature>
<evidence type="ECO:0000256" key="5">
    <source>
        <dbReference type="ARBA" id="ARBA00022737"/>
    </source>
</evidence>
<dbReference type="CDD" id="cd00110">
    <property type="entry name" value="LamG"/>
    <property type="match status" value="2"/>
</dbReference>
<dbReference type="Gene3D" id="2.60.120.200">
    <property type="match status" value="2"/>
</dbReference>
<dbReference type="SMART" id="SM00282">
    <property type="entry name" value="LamG"/>
    <property type="match status" value="2"/>
</dbReference>
<comment type="caution">
    <text evidence="8">Lacks conserved residue(s) required for the propagation of feature annotation.</text>
</comment>
<dbReference type="SMART" id="SM00179">
    <property type="entry name" value="EGF_CA"/>
    <property type="match status" value="6"/>
</dbReference>
<keyword evidence="3 8" id="KW-0245">EGF-like domain</keyword>
<dbReference type="Gene3D" id="2.10.25.10">
    <property type="entry name" value="Laminin"/>
    <property type="match status" value="8"/>
</dbReference>
<evidence type="ECO:0000256" key="6">
    <source>
        <dbReference type="ARBA" id="ARBA00023157"/>
    </source>
</evidence>
<dbReference type="PANTHER" id="PTHR12916">
    <property type="entry name" value="CYTOCHROME C OXIDASE POLYPEPTIDE VIC-2"/>
    <property type="match status" value="1"/>
</dbReference>
<dbReference type="HOGENOM" id="CLU_317451_0_0_1"/>
<dbReference type="PANTHER" id="PTHR12916:SF9">
    <property type="entry name" value="NEUROGENIC LOCUS NOTCH HOMOLOG PROTEIN 1-RELATED"/>
    <property type="match status" value="1"/>
</dbReference>
<dbReference type="PROSITE" id="PS00010">
    <property type="entry name" value="ASX_HYDROXYL"/>
    <property type="match status" value="2"/>
</dbReference>
<evidence type="ECO:0000259" key="10">
    <source>
        <dbReference type="PROSITE" id="PS50025"/>
    </source>
</evidence>
<evidence type="ECO:0000259" key="11">
    <source>
        <dbReference type="PROSITE" id="PS50026"/>
    </source>
</evidence>
<dbReference type="STRING" id="32264.T1JQ75"/>
<dbReference type="GO" id="GO:0005112">
    <property type="term" value="F:Notch binding"/>
    <property type="evidence" value="ECO:0007669"/>
    <property type="project" value="TreeGrafter"/>
</dbReference>
<feature type="disulfide bond" evidence="8">
    <location>
        <begin position="310"/>
        <end position="319"/>
    </location>
</feature>
<evidence type="ECO:0000256" key="3">
    <source>
        <dbReference type="ARBA" id="ARBA00022536"/>
    </source>
</evidence>
<evidence type="ECO:0008006" key="14">
    <source>
        <dbReference type="Google" id="ProtNLM"/>
    </source>
</evidence>
<dbReference type="CDD" id="cd00054">
    <property type="entry name" value="EGF_CA"/>
    <property type="match status" value="6"/>
</dbReference>
<dbReference type="eggNOG" id="KOG1217">
    <property type="taxonomic scope" value="Eukaryota"/>
</dbReference>
<keyword evidence="2" id="KW-0964">Secreted</keyword>
<dbReference type="InterPro" id="IPR001791">
    <property type="entry name" value="Laminin_G"/>
</dbReference>
<evidence type="ECO:0000256" key="1">
    <source>
        <dbReference type="ARBA" id="ARBA00004613"/>
    </source>
</evidence>
<dbReference type="PROSITE" id="PS01187">
    <property type="entry name" value="EGF_CA"/>
    <property type="match status" value="1"/>
</dbReference>
<dbReference type="FunFam" id="2.10.25.10:FF:000045">
    <property type="entry name" value="Slit guidance ligand 2"/>
    <property type="match status" value="1"/>
</dbReference>
<dbReference type="FunFam" id="2.10.25.10:FF:000004">
    <property type="entry name" value="Neurogenic locus notch 1"/>
    <property type="match status" value="1"/>
</dbReference>
<dbReference type="GO" id="GO:0048513">
    <property type="term" value="P:animal organ development"/>
    <property type="evidence" value="ECO:0007669"/>
    <property type="project" value="UniProtKB-ARBA"/>
</dbReference>
<feature type="disulfide bond" evidence="8">
    <location>
        <begin position="148"/>
        <end position="157"/>
    </location>
</feature>
<organism evidence="12 13">
    <name type="scientific">Tetranychus urticae</name>
    <name type="common">Two-spotted spider mite</name>
    <dbReference type="NCBI Taxonomy" id="32264"/>
    <lineage>
        <taxon>Eukaryota</taxon>
        <taxon>Metazoa</taxon>
        <taxon>Ecdysozoa</taxon>
        <taxon>Arthropoda</taxon>
        <taxon>Chelicerata</taxon>
        <taxon>Arachnida</taxon>
        <taxon>Acari</taxon>
        <taxon>Acariformes</taxon>
        <taxon>Trombidiformes</taxon>
        <taxon>Prostigmata</taxon>
        <taxon>Eleutherengona</taxon>
        <taxon>Raphignathae</taxon>
        <taxon>Tetranychoidea</taxon>
        <taxon>Tetranychidae</taxon>
        <taxon>Tetranychus</taxon>
    </lineage>
</organism>
<dbReference type="PRINTS" id="PR00010">
    <property type="entry name" value="EGFBLOOD"/>
</dbReference>
<protein>
    <recommendedName>
        <fullName evidence="14">Protein eyes shut</fullName>
    </recommendedName>
</protein>
<feature type="domain" description="EGF-like" evidence="11">
    <location>
        <begin position="84"/>
        <end position="120"/>
    </location>
</feature>
<dbReference type="Pfam" id="PF12661">
    <property type="entry name" value="hEGF"/>
    <property type="match status" value="1"/>
</dbReference>
<keyword evidence="4 9" id="KW-0732">Signal</keyword>
<dbReference type="PROSITE" id="PS50026">
    <property type="entry name" value="EGF_3"/>
    <property type="match status" value="8"/>
</dbReference>
<feature type="domain" description="Laminin G" evidence="10">
    <location>
        <begin position="466"/>
        <end position="663"/>
    </location>
</feature>
<feature type="domain" description="EGF-like" evidence="11">
    <location>
        <begin position="160"/>
        <end position="201"/>
    </location>
</feature>
<feature type="disulfide bond" evidence="8">
    <location>
        <begin position="229"/>
        <end position="238"/>
    </location>
</feature>
<feature type="disulfide bond" evidence="8">
    <location>
        <begin position="711"/>
        <end position="720"/>
    </location>
</feature>
<dbReference type="InterPro" id="IPR013320">
    <property type="entry name" value="ConA-like_dom_sf"/>
</dbReference>
<evidence type="ECO:0000313" key="12">
    <source>
        <dbReference type="EnsemblMetazoa" id="tetur01g02210.1"/>
    </source>
</evidence>
<dbReference type="Pfam" id="PF02210">
    <property type="entry name" value="Laminin_G_2"/>
    <property type="match status" value="2"/>
</dbReference>
<gene>
    <name evidence="12" type="primary">107368337</name>
</gene>
<dbReference type="InterPro" id="IPR013032">
    <property type="entry name" value="EGF-like_CS"/>
</dbReference>
<feature type="domain" description="EGF-like" evidence="11">
    <location>
        <begin position="203"/>
        <end position="239"/>
    </location>
</feature>
<feature type="domain" description="EGF-like" evidence="11">
    <location>
        <begin position="122"/>
        <end position="158"/>
    </location>
</feature>
<sequence length="918" mass="102122">MLNYISTFSGHFNRSSLHFILLFTLLIVFVNFVHATYDCDRTNCIHGICWSELSNSSSKPSELSKDFKSCYCDNGFTGYQCSINYDDCLLNQCRNGGKCIDKVAGFDCVCPPGFTGQLCQTEINECLSSPCLSGGSCVDRVNGFHCLCPPGFSGAYCEIDKTVCNETEKETKCLNGGQCLEGPGLEFKCHCLNGFKGDRCQTIINQCDPNPCFNGTRCISQIGDFSCVCPSDRTGKLCESLLVPCEVNDCQHGAVCLATSTSPQTRQCYCVPGFYGINCERHFNECMPAINVCANDGLCIEGPTNYSCSCLNGFKGKHCEISCSTDSQSTPDPRCSDLTTSTTENLFPYQSSSNPMIEPSMTLEYPEGLKKSTEPLTEASSISMAPENRNQFIGSIAKSFDQNEMTIAYDSTISISPSPTSFSLHIGSISTPLNNFSFFLPPSSNLNEEDPSALETKDAIDLATIFSPKFNGRSSYMIVTTDEERYISSLTINLSFSTLSPNGTLLSTQSVSDSRYFIIIYLKNYRLKVSFSCNSQEMDLMEFPRELNQSTLYPLTFQLVLQNNSCTARLTLNHNYTIIDGQSVSYGSSRIPLWPCFRDFYLGQTNSRLRSLSFIDNGNYTFKGCLQDINIDGVRLIKRMVDIEECSANTVCLNNPCNGRGQCLQSSSNWSCLCSPGYSGRRCHLADCSPNPCQNDGLCLATSSFEFNCLCNNGWFGEYCQLDFNNSLPAFGYKDTGSSSSYMIYGLLNQTSHFELRFRFMTTDANQNNSLILFLGNTNNIKLKGRPTDFLSLSLLDDMVVYQINMGQGTKVMVGKMNNTKVHAIYIGQHRQLAWLVVDGLKRDLEVVQTRYNRLNVEPYLYVGNHKASPLRTFTTFRGCVFDIEARNDPKSSFVPLDNILWSSNVLECLDVHRCRKG</sequence>
<dbReference type="EMBL" id="CAEY01000437">
    <property type="status" value="NOT_ANNOTATED_CDS"/>
    <property type="molecule type" value="Genomic_DNA"/>
</dbReference>
<dbReference type="FunFam" id="2.10.25.10:FF:000066">
    <property type="entry name" value="FAT atypical cadherin 4"/>
    <property type="match status" value="1"/>
</dbReference>
<dbReference type="AlphaFoldDB" id="T1JQ75"/>
<dbReference type="InterPro" id="IPR000742">
    <property type="entry name" value="EGF"/>
</dbReference>
<evidence type="ECO:0000256" key="9">
    <source>
        <dbReference type="SAM" id="SignalP"/>
    </source>
</evidence>
<keyword evidence="7" id="KW-0325">Glycoprotein</keyword>
<feature type="domain" description="EGF-like" evidence="11">
    <location>
        <begin position="684"/>
        <end position="721"/>
    </location>
</feature>
<evidence type="ECO:0000256" key="7">
    <source>
        <dbReference type="ARBA" id="ARBA00023180"/>
    </source>
</evidence>
<feature type="disulfide bond" evidence="8">
    <location>
        <begin position="191"/>
        <end position="200"/>
    </location>
</feature>
<dbReference type="SUPFAM" id="SSF49899">
    <property type="entry name" value="Concanavalin A-like lectins/glucanases"/>
    <property type="match status" value="2"/>
</dbReference>
<dbReference type="PROSITE" id="PS50025">
    <property type="entry name" value="LAM_G_DOMAIN"/>
    <property type="match status" value="2"/>
</dbReference>
<feature type="disulfide bond" evidence="8">
    <location>
        <begin position="110"/>
        <end position="119"/>
    </location>
</feature>
<feature type="chain" id="PRO_5004579877" description="Protein eyes shut" evidence="9">
    <location>
        <begin position="36"/>
        <end position="918"/>
    </location>
</feature>
<dbReference type="OrthoDB" id="283575at2759"/>
<dbReference type="PROSITE" id="PS01186">
    <property type="entry name" value="EGF_2"/>
    <property type="match status" value="5"/>
</dbReference>
<keyword evidence="6 8" id="KW-1015">Disulfide bond</keyword>
<dbReference type="GO" id="GO:0007219">
    <property type="term" value="P:Notch signaling pathway"/>
    <property type="evidence" value="ECO:0007669"/>
    <property type="project" value="TreeGrafter"/>
</dbReference>
<reference evidence="13" key="1">
    <citation type="submission" date="2011-08" db="EMBL/GenBank/DDBJ databases">
        <authorList>
            <person name="Rombauts S."/>
        </authorList>
    </citation>
    <scope>NUCLEOTIDE SEQUENCE</scope>
    <source>
        <strain evidence="13">London</strain>
    </source>
</reference>
<proteinExistence type="predicted"/>
<feature type="domain" description="EGF-like" evidence="11">
    <location>
        <begin position="648"/>
        <end position="681"/>
    </location>
</feature>
<dbReference type="Pfam" id="PF00008">
    <property type="entry name" value="EGF"/>
    <property type="match status" value="6"/>
</dbReference>
<feature type="signal peptide" evidence="9">
    <location>
        <begin position="1"/>
        <end position="35"/>
    </location>
</feature>
<dbReference type="PROSITE" id="PS00022">
    <property type="entry name" value="EGF_1"/>
    <property type="match status" value="7"/>
</dbReference>
<evidence type="ECO:0000256" key="8">
    <source>
        <dbReference type="PROSITE-ProRule" id="PRU00076"/>
    </source>
</evidence>
<evidence type="ECO:0000256" key="2">
    <source>
        <dbReference type="ARBA" id="ARBA00022525"/>
    </source>
</evidence>
<evidence type="ECO:0000313" key="13">
    <source>
        <dbReference type="Proteomes" id="UP000015104"/>
    </source>
</evidence>
<dbReference type="eggNOG" id="KOG3509">
    <property type="taxonomic scope" value="Eukaryota"/>
</dbReference>
<feature type="domain" description="EGF-like" evidence="11">
    <location>
        <begin position="282"/>
        <end position="320"/>
    </location>
</feature>
<feature type="domain" description="Laminin G" evidence="10">
    <location>
        <begin position="732"/>
        <end position="915"/>
    </location>
</feature>
<dbReference type="GO" id="GO:0005509">
    <property type="term" value="F:calcium ion binding"/>
    <property type="evidence" value="ECO:0007669"/>
    <property type="project" value="InterPro"/>
</dbReference>
<dbReference type="GO" id="GO:0007399">
    <property type="term" value="P:nervous system development"/>
    <property type="evidence" value="ECO:0007669"/>
    <property type="project" value="UniProtKB-ARBA"/>
</dbReference>
<dbReference type="EnsemblMetazoa" id="tetur01g02210.1">
    <property type="protein sequence ID" value="tetur01g02210.1"/>
    <property type="gene ID" value="tetur01g02210"/>
</dbReference>
<dbReference type="Proteomes" id="UP000015104">
    <property type="component" value="Unassembled WGS sequence"/>
</dbReference>
<dbReference type="InterPro" id="IPR000152">
    <property type="entry name" value="EGF-type_Asp/Asn_hydroxyl_site"/>
</dbReference>
<dbReference type="InterPro" id="IPR001881">
    <property type="entry name" value="EGF-like_Ca-bd_dom"/>
</dbReference>
<dbReference type="GO" id="GO:0005576">
    <property type="term" value="C:extracellular region"/>
    <property type="evidence" value="ECO:0007669"/>
    <property type="project" value="UniProtKB-SubCell"/>
</dbReference>
<dbReference type="SUPFAM" id="SSF57196">
    <property type="entry name" value="EGF/Laminin"/>
    <property type="match status" value="8"/>
</dbReference>
<accession>T1JQ75</accession>
<keyword evidence="13" id="KW-1185">Reference proteome</keyword>
<feature type="domain" description="EGF-like" evidence="11">
    <location>
        <begin position="241"/>
        <end position="280"/>
    </location>
</feature>
<dbReference type="SMART" id="SM00181">
    <property type="entry name" value="EGF"/>
    <property type="match status" value="9"/>
</dbReference>
<comment type="subcellular location">
    <subcellularLocation>
        <location evidence="1">Secreted</location>
    </subcellularLocation>
</comment>
<dbReference type="InterPro" id="IPR018097">
    <property type="entry name" value="EGF_Ca-bd_CS"/>
</dbReference>